<evidence type="ECO:0000313" key="10">
    <source>
        <dbReference type="Proteomes" id="UP000316093"/>
    </source>
</evidence>
<protein>
    <submittedName>
        <fullName evidence="9">JAB domain-containing protein</fullName>
    </submittedName>
</protein>
<dbReference type="OrthoDB" id="9804482at2"/>
<dbReference type="Pfam" id="PF20582">
    <property type="entry name" value="UPF0758_N"/>
    <property type="match status" value="1"/>
</dbReference>
<evidence type="ECO:0000313" key="9">
    <source>
        <dbReference type="EMBL" id="QDE41269.1"/>
    </source>
</evidence>
<keyword evidence="1" id="KW-0645">Protease</keyword>
<accession>A0A4Y5Z9R0</accession>
<proteinExistence type="inferred from homology"/>
<dbReference type="InterPro" id="IPR001405">
    <property type="entry name" value="UPF0758"/>
</dbReference>
<dbReference type="Gene3D" id="3.40.140.10">
    <property type="entry name" value="Cytidine Deaminase, domain 2"/>
    <property type="match status" value="1"/>
</dbReference>
<feature type="region of interest" description="Disordered" evidence="7">
    <location>
        <begin position="1"/>
        <end position="30"/>
    </location>
</feature>
<feature type="domain" description="MPN" evidence="8">
    <location>
        <begin position="127"/>
        <end position="251"/>
    </location>
</feature>
<reference evidence="9 10" key="1">
    <citation type="submission" date="2019-06" db="EMBL/GenBank/DDBJ databases">
        <title>A complete genome sequence for Luteibacter pinisoli MAH-14.</title>
        <authorList>
            <person name="Baltrus D.A."/>
        </authorList>
    </citation>
    <scope>NUCLEOTIDE SEQUENCE [LARGE SCALE GENOMIC DNA]</scope>
    <source>
        <strain evidence="9 10">MAH-14</strain>
    </source>
</reference>
<keyword evidence="2" id="KW-0479">Metal-binding</keyword>
<keyword evidence="5" id="KW-0482">Metalloprotease</keyword>
<dbReference type="Proteomes" id="UP000316093">
    <property type="component" value="Chromosome"/>
</dbReference>
<evidence type="ECO:0000259" key="8">
    <source>
        <dbReference type="PROSITE" id="PS50249"/>
    </source>
</evidence>
<evidence type="ECO:0000256" key="3">
    <source>
        <dbReference type="ARBA" id="ARBA00022801"/>
    </source>
</evidence>
<dbReference type="GO" id="GO:0006508">
    <property type="term" value="P:proteolysis"/>
    <property type="evidence" value="ECO:0007669"/>
    <property type="project" value="UniProtKB-KW"/>
</dbReference>
<dbReference type="EMBL" id="CP041046">
    <property type="protein sequence ID" value="QDE41269.1"/>
    <property type="molecule type" value="Genomic_DNA"/>
</dbReference>
<feature type="compositionally biased region" description="Basic and acidic residues" evidence="7">
    <location>
        <begin position="9"/>
        <end position="19"/>
    </location>
</feature>
<comment type="similarity">
    <text evidence="6">Belongs to the UPF0758 family.</text>
</comment>
<dbReference type="PROSITE" id="PS50249">
    <property type="entry name" value="MPN"/>
    <property type="match status" value="1"/>
</dbReference>
<organism evidence="9 10">
    <name type="scientific">Luteibacter pinisoli</name>
    <dbReference type="NCBI Taxonomy" id="2589080"/>
    <lineage>
        <taxon>Bacteria</taxon>
        <taxon>Pseudomonadati</taxon>
        <taxon>Pseudomonadota</taxon>
        <taxon>Gammaproteobacteria</taxon>
        <taxon>Lysobacterales</taxon>
        <taxon>Rhodanobacteraceae</taxon>
        <taxon>Luteibacter</taxon>
    </lineage>
</organism>
<dbReference type="PANTHER" id="PTHR30471:SF3">
    <property type="entry name" value="UPF0758 PROTEIN YEES-RELATED"/>
    <property type="match status" value="1"/>
</dbReference>
<dbReference type="InterPro" id="IPR025657">
    <property type="entry name" value="RadC_JAB"/>
</dbReference>
<keyword evidence="4" id="KW-0862">Zinc</keyword>
<evidence type="ECO:0000256" key="1">
    <source>
        <dbReference type="ARBA" id="ARBA00022670"/>
    </source>
</evidence>
<dbReference type="NCBIfam" id="TIGR00608">
    <property type="entry name" value="radc"/>
    <property type="match status" value="1"/>
</dbReference>
<gene>
    <name evidence="9" type="ORF">FIV34_19755</name>
</gene>
<dbReference type="PROSITE" id="PS01302">
    <property type="entry name" value="UPF0758"/>
    <property type="match status" value="1"/>
</dbReference>
<evidence type="ECO:0000256" key="4">
    <source>
        <dbReference type="ARBA" id="ARBA00022833"/>
    </source>
</evidence>
<dbReference type="InterPro" id="IPR046778">
    <property type="entry name" value="UPF0758_N"/>
</dbReference>
<dbReference type="NCBIfam" id="NF000642">
    <property type="entry name" value="PRK00024.1"/>
    <property type="match status" value="1"/>
</dbReference>
<dbReference type="InterPro" id="IPR037518">
    <property type="entry name" value="MPN"/>
</dbReference>
<sequence length="251" mass="26810">MPRQPSTEPRPKPRARDAAPSEAAWSNPIPAWPLRERPRERLLAQGPAALSDAELLAVLLGNGSRGVDAVATGRALLSGAGSLSRLLGGVAELPPVPGVGPVKRARLVAAIELARRSLEEGLEALPCITSVEECFAFLKAKLCHLEHEVVGCLFLDARQQVTGFEILGHGTINEATLHPRELIRGCLRHHAVNVILVHNHPSGDPNPSPDDQSMTLTMKDALELLNVKLLDHIVVGSGVPMSMAALRMLGD</sequence>
<evidence type="ECO:0000256" key="7">
    <source>
        <dbReference type="SAM" id="MobiDB-lite"/>
    </source>
</evidence>
<evidence type="ECO:0000256" key="5">
    <source>
        <dbReference type="ARBA" id="ARBA00023049"/>
    </source>
</evidence>
<dbReference type="AlphaFoldDB" id="A0A4Y5Z9R0"/>
<dbReference type="CDD" id="cd08071">
    <property type="entry name" value="MPN_DUF2466"/>
    <property type="match status" value="1"/>
</dbReference>
<dbReference type="RefSeq" id="WP_139985191.1">
    <property type="nucleotide sequence ID" value="NZ_CP041046.1"/>
</dbReference>
<dbReference type="Pfam" id="PF04002">
    <property type="entry name" value="RadC"/>
    <property type="match status" value="1"/>
</dbReference>
<name>A0A4Y5Z9R0_9GAMM</name>
<dbReference type="InterPro" id="IPR010994">
    <property type="entry name" value="RuvA_2-like"/>
</dbReference>
<dbReference type="KEGG" id="lpy:FIV34_19755"/>
<dbReference type="SUPFAM" id="SSF47781">
    <property type="entry name" value="RuvA domain 2-like"/>
    <property type="match status" value="1"/>
</dbReference>
<dbReference type="GO" id="GO:0008237">
    <property type="term" value="F:metallopeptidase activity"/>
    <property type="evidence" value="ECO:0007669"/>
    <property type="project" value="UniProtKB-KW"/>
</dbReference>
<evidence type="ECO:0000256" key="2">
    <source>
        <dbReference type="ARBA" id="ARBA00022723"/>
    </source>
</evidence>
<keyword evidence="3" id="KW-0378">Hydrolase</keyword>
<dbReference type="PANTHER" id="PTHR30471">
    <property type="entry name" value="DNA REPAIR PROTEIN RADC"/>
    <property type="match status" value="1"/>
</dbReference>
<keyword evidence="10" id="KW-1185">Reference proteome</keyword>
<evidence type="ECO:0000256" key="6">
    <source>
        <dbReference type="RuleBase" id="RU003797"/>
    </source>
</evidence>
<dbReference type="InterPro" id="IPR020891">
    <property type="entry name" value="UPF0758_CS"/>
</dbReference>
<dbReference type="GO" id="GO:0046872">
    <property type="term" value="F:metal ion binding"/>
    <property type="evidence" value="ECO:0007669"/>
    <property type="project" value="UniProtKB-KW"/>
</dbReference>